<evidence type="ECO:0000256" key="6">
    <source>
        <dbReference type="ARBA" id="ARBA00049183"/>
    </source>
</evidence>
<comment type="pathway">
    <text evidence="1 9">Bacterial outer membrane biogenesis; LPS core biosynthesis.</text>
</comment>
<dbReference type="EMBL" id="LAJX01000135">
    <property type="protein sequence ID" value="KJV06097.1"/>
    <property type="molecule type" value="Genomic_DNA"/>
</dbReference>
<dbReference type="UniPathway" id="UPA00958"/>
<evidence type="ECO:0000256" key="1">
    <source>
        <dbReference type="ARBA" id="ARBA00004713"/>
    </source>
</evidence>
<dbReference type="SUPFAM" id="SSF53756">
    <property type="entry name" value="UDP-Glycosyltransferase/glycogen phosphorylase"/>
    <property type="match status" value="1"/>
</dbReference>
<evidence type="ECO:0000256" key="4">
    <source>
        <dbReference type="ARBA" id="ARBA00022679"/>
    </source>
</evidence>
<gene>
    <name evidence="11" type="ORF">VZ94_13630</name>
</gene>
<dbReference type="RefSeq" id="WP_045779648.1">
    <property type="nucleotide sequence ID" value="NZ_LAJX01000135.1"/>
</dbReference>
<feature type="site" description="Transition state stabilizer" evidence="8">
    <location>
        <position position="140"/>
    </location>
</feature>
<dbReference type="AlphaFoldDB" id="A0A0F3IHE2"/>
<feature type="site" description="Transition state stabilizer" evidence="8">
    <location>
        <position position="218"/>
    </location>
</feature>
<dbReference type="GO" id="GO:0009244">
    <property type="term" value="P:lipopolysaccharide core region biosynthetic process"/>
    <property type="evidence" value="ECO:0007669"/>
    <property type="project" value="UniProtKB-UniRule"/>
</dbReference>
<comment type="catalytic activity">
    <reaction evidence="6 9">
        <text>lipid IVA (E. coli) + CMP-3-deoxy-beta-D-manno-octulosonate = alpha-Kdo-(2-&gt;6)-lipid IVA (E. coli) + CMP + H(+)</text>
        <dbReference type="Rhea" id="RHEA:28066"/>
        <dbReference type="ChEBI" id="CHEBI:15378"/>
        <dbReference type="ChEBI" id="CHEBI:58603"/>
        <dbReference type="ChEBI" id="CHEBI:60364"/>
        <dbReference type="ChEBI" id="CHEBI:60377"/>
        <dbReference type="ChEBI" id="CHEBI:85987"/>
        <dbReference type="EC" id="2.4.99.12"/>
    </reaction>
</comment>
<evidence type="ECO:0000256" key="7">
    <source>
        <dbReference type="PIRSR" id="PIRSR639901-1"/>
    </source>
</evidence>
<keyword evidence="9" id="KW-0472">Membrane</keyword>
<dbReference type="InterPro" id="IPR038107">
    <property type="entry name" value="Glycos_transf_N_sf"/>
</dbReference>
<keyword evidence="9" id="KW-0448">Lipopolysaccharide biosynthesis</keyword>
<evidence type="ECO:0000259" key="10">
    <source>
        <dbReference type="Pfam" id="PF04413"/>
    </source>
</evidence>
<comment type="subcellular location">
    <subcellularLocation>
        <location evidence="9">Cell membrane</location>
    </subcellularLocation>
</comment>
<name>A0A0F3IHE2_9GAMM</name>
<accession>A0A0F3IHE2</accession>
<dbReference type="GO" id="GO:0043842">
    <property type="term" value="F:Kdo transferase activity"/>
    <property type="evidence" value="ECO:0007669"/>
    <property type="project" value="UniProtKB-EC"/>
</dbReference>
<evidence type="ECO:0000256" key="8">
    <source>
        <dbReference type="PIRSR" id="PIRSR639901-2"/>
    </source>
</evidence>
<dbReference type="PANTHER" id="PTHR42755:SF1">
    <property type="entry name" value="3-DEOXY-D-MANNO-OCTULOSONIC ACID TRANSFERASE, MITOCHONDRIAL-RELATED"/>
    <property type="match status" value="1"/>
</dbReference>
<dbReference type="Gene3D" id="3.40.50.11720">
    <property type="entry name" value="3-Deoxy-D-manno-octulosonic-acid transferase, N-terminal domain"/>
    <property type="match status" value="1"/>
</dbReference>
<dbReference type="FunFam" id="3.40.50.11720:FF:000001">
    <property type="entry name" value="3-deoxy-D-manno-octulosonic acid transferase"/>
    <property type="match status" value="1"/>
</dbReference>
<evidence type="ECO:0000256" key="9">
    <source>
        <dbReference type="RuleBase" id="RU365103"/>
    </source>
</evidence>
<keyword evidence="12" id="KW-1185">Reference proteome</keyword>
<reference evidence="11 12" key="2">
    <citation type="journal article" date="2016" name="Microb. Ecol.">
        <title>Genome Characteristics of a Novel Type I Methanotroph (Sn10-6) Isolated from a Flooded Indian Rice Field.</title>
        <authorList>
            <person name="Rahalkar M.C."/>
            <person name="Pandit P.S."/>
            <person name="Dhakephalkar P.K."/>
            <person name="Pore S."/>
            <person name="Arora P."/>
            <person name="Kapse N."/>
        </authorList>
    </citation>
    <scope>NUCLEOTIDE SEQUENCE [LARGE SCALE GENOMIC DNA]</scope>
    <source>
        <strain evidence="11 12">Sn10-6</strain>
    </source>
</reference>
<proteinExistence type="inferred from homology"/>
<evidence type="ECO:0000256" key="3">
    <source>
        <dbReference type="ARBA" id="ARBA00019077"/>
    </source>
</evidence>
<evidence type="ECO:0000313" key="11">
    <source>
        <dbReference type="EMBL" id="KJV06097.1"/>
    </source>
</evidence>
<protein>
    <recommendedName>
        <fullName evidence="3 9">3-deoxy-D-manno-octulosonic acid transferase</fullName>
        <shortName evidence="9">Kdo transferase</shortName>
        <ecNumber evidence="2 9">2.4.99.12</ecNumber>
    </recommendedName>
    <alternativeName>
        <fullName evidence="5 9">Lipid IV(A) 3-deoxy-D-manno-octulosonic acid transferase</fullName>
    </alternativeName>
</protein>
<dbReference type="Proteomes" id="UP000033684">
    <property type="component" value="Unassembled WGS sequence"/>
</dbReference>
<dbReference type="PANTHER" id="PTHR42755">
    <property type="entry name" value="3-DEOXY-MANNO-OCTULOSONATE CYTIDYLYLTRANSFERASE"/>
    <property type="match status" value="1"/>
</dbReference>
<feature type="active site" description="Proton acceptor" evidence="7">
    <location>
        <position position="71"/>
    </location>
</feature>
<evidence type="ECO:0000256" key="5">
    <source>
        <dbReference type="ARBA" id="ARBA00031445"/>
    </source>
</evidence>
<dbReference type="InterPro" id="IPR007507">
    <property type="entry name" value="Glycos_transf_N"/>
</dbReference>
<comment type="similarity">
    <text evidence="9">Belongs to the glycosyltransferase group 1 family.</text>
</comment>
<organism evidence="11 12">
    <name type="scientific">Methylocucumis oryzae</name>
    <dbReference type="NCBI Taxonomy" id="1632867"/>
    <lineage>
        <taxon>Bacteria</taxon>
        <taxon>Pseudomonadati</taxon>
        <taxon>Pseudomonadota</taxon>
        <taxon>Gammaproteobacteria</taxon>
        <taxon>Methylococcales</taxon>
        <taxon>Methylococcaceae</taxon>
        <taxon>Methylocucumis</taxon>
    </lineage>
</organism>
<sequence length="272" mass="30717">MRIQAACLSYLARSVYSALFCLATPLLLLRLRYKAKTNPAYLNRWQERLGVYSLTPAITCKIWFHGVSVGEIETLFPLIDLVQHHHSEPILVTTTTPTGSMRVSQVLGQRVQHVYLPYDLPGATQRFIQHFQPKLAVIVETEIWPNLYAACQNSDIPLLIINGRLSEKSVKGYQKLPWLTHPALAAMTQILAQTEVDRARFIAIGADSQKVSTLGNMKFDNLITVEQISQGQQLKAHYFAKRWVWLCASTHEGEEAYCLAAYQALKPVIPEL</sequence>
<dbReference type="InterPro" id="IPR039901">
    <property type="entry name" value="Kdotransferase"/>
</dbReference>
<reference evidence="12" key="1">
    <citation type="submission" date="2015-03" db="EMBL/GenBank/DDBJ databases">
        <title>Draft genome sequence of a novel methanotroph (Sn10-6) isolated from flooded ricefield rhizosphere in India.</title>
        <authorList>
            <person name="Pandit P.S."/>
            <person name="Pore S.D."/>
            <person name="Arora P."/>
            <person name="Kapse N.G."/>
            <person name="Dhakephalkar P.K."/>
            <person name="Rahalkar M.C."/>
        </authorList>
    </citation>
    <scope>NUCLEOTIDE SEQUENCE [LARGE SCALE GENOMIC DNA]</scope>
    <source>
        <strain evidence="12">Sn10-6</strain>
    </source>
</reference>
<feature type="domain" description="3-deoxy-D-manno-octulosonic-acid transferase N-terminal" evidence="10">
    <location>
        <begin position="44"/>
        <end position="220"/>
    </location>
</feature>
<comment type="caution">
    <text evidence="11">The sequence shown here is derived from an EMBL/GenBank/DDBJ whole genome shotgun (WGS) entry which is preliminary data.</text>
</comment>
<feature type="non-terminal residue" evidence="11">
    <location>
        <position position="272"/>
    </location>
</feature>
<dbReference type="Pfam" id="PF04413">
    <property type="entry name" value="Glycos_transf_N"/>
    <property type="match status" value="1"/>
</dbReference>
<keyword evidence="4 9" id="KW-0808">Transferase</keyword>
<evidence type="ECO:0000256" key="2">
    <source>
        <dbReference type="ARBA" id="ARBA00012621"/>
    </source>
</evidence>
<dbReference type="GO" id="GO:0005886">
    <property type="term" value="C:plasma membrane"/>
    <property type="evidence" value="ECO:0007669"/>
    <property type="project" value="UniProtKB-SubCell"/>
</dbReference>
<keyword evidence="9" id="KW-1003">Cell membrane</keyword>
<dbReference type="EC" id="2.4.99.12" evidence="2 9"/>
<evidence type="ECO:0000313" key="12">
    <source>
        <dbReference type="Proteomes" id="UP000033684"/>
    </source>
</evidence>
<dbReference type="GO" id="GO:0009245">
    <property type="term" value="P:lipid A biosynthetic process"/>
    <property type="evidence" value="ECO:0007669"/>
    <property type="project" value="TreeGrafter"/>
</dbReference>
<comment type="function">
    <text evidence="9">Involved in lipopolysaccharide (LPS) biosynthesis. Catalyzes the transfer of 3-deoxy-D-manno-octulosonate (Kdo) residue(s) from CMP-Kdo to lipid IV(A), the tetraacyldisaccharide-1,4'-bisphosphate precursor of lipid A.</text>
</comment>